<dbReference type="PANTHER" id="PTHR12161:SF14">
    <property type="entry name" value="REGULATOR OF VPS4 ACTIVITY IN THE MVB PATHWAY PROTEIN"/>
    <property type="match status" value="1"/>
</dbReference>
<sequence>MLDGLLGRKNFKTKCKSALTRTRTRLDAIKRKRNAMQKFLKKDMADLLKNNLDRNAYGRAEGLYVELNLSSCYNYVEDCCKCVAAHLKTMREQSECPEECKVAVSSLIYAAARFADLPELRDLRNHFRDKYGDTLEPYVSKEFVEKLKPKPPTLEVKLQVMQEVAKELSVAWDPRSLEQQLQNPSMPPHDHGASDPHNILRTKSVIVQGKDLNEDCGKQIDEEYTGTAGTKIRHTQSLSVIRGDISCKINEQDRAHASRALLSSTTDPEDNANKNPFTSRTVPAPYTISDKSGKQRSGTEDEDPAPKSMKEQNQNLTNAFGHNISDALRPHEKNTEVDSPRKVRPRPKSVRTKFLKPSLSSTSSSDFDTDLKETFSARSSREMSFDLSEGLGDDEDEPEKDVWKYFGKISPKVLSPSSAKTVHSPKCPLPQLDPKEANNAKPVSELAKSVHSPKSPLPPLDQREANNGKPVSELPLPPGRRRYFSESQPNSPQKEDEGSMKYEALLSPGKSRFVPVELQQPKSPAERKVSRHSRSSSQSEDPFSHVHPRMPDFDELAERIAVLKRVE</sequence>
<comment type="similarity">
    <text evidence="1">Belongs to the IST1 family.</text>
</comment>
<feature type="compositionally biased region" description="Basic and acidic residues" evidence="2">
    <location>
        <begin position="369"/>
        <end position="384"/>
    </location>
</feature>
<feature type="compositionally biased region" description="Basic and acidic residues" evidence="2">
    <location>
        <begin position="328"/>
        <end position="341"/>
    </location>
</feature>
<feature type="region of interest" description="Disordered" evidence="2">
    <location>
        <begin position="261"/>
        <end position="310"/>
    </location>
</feature>
<feature type="region of interest" description="Disordered" evidence="2">
    <location>
        <begin position="324"/>
        <end position="399"/>
    </location>
</feature>
<gene>
    <name evidence="3" type="ORF">Cgig2_016626</name>
</gene>
<protein>
    <recommendedName>
        <fullName evidence="5">IST1 homolog</fullName>
    </recommendedName>
</protein>
<dbReference type="OrthoDB" id="29853at2759"/>
<dbReference type="InterPro" id="IPR005061">
    <property type="entry name" value="Ist1"/>
</dbReference>
<dbReference type="FunFam" id="1.20.1260.60:FF:000002">
    <property type="entry name" value="Vacuolar protein sorting-associated protein IST1"/>
    <property type="match status" value="1"/>
</dbReference>
<evidence type="ECO:0008006" key="5">
    <source>
        <dbReference type="Google" id="ProtNLM"/>
    </source>
</evidence>
<dbReference type="AlphaFoldDB" id="A0A9Q1KY44"/>
<dbReference type="InterPro" id="IPR042277">
    <property type="entry name" value="IST1-like"/>
</dbReference>
<proteinExistence type="inferred from homology"/>
<dbReference type="Gene3D" id="1.20.1260.60">
    <property type="entry name" value="Vacuolar protein sorting-associated protein Ist1"/>
    <property type="match status" value="1"/>
</dbReference>
<name>A0A9Q1KY44_9CARY</name>
<comment type="caution">
    <text evidence="3">The sequence shown here is derived from an EMBL/GenBank/DDBJ whole genome shotgun (WGS) entry which is preliminary data.</text>
</comment>
<feature type="region of interest" description="Disordered" evidence="2">
    <location>
        <begin position="413"/>
        <end position="552"/>
    </location>
</feature>
<feature type="compositionally biased region" description="Basic and acidic residues" evidence="2">
    <location>
        <begin position="291"/>
        <end position="310"/>
    </location>
</feature>
<dbReference type="Proteomes" id="UP001153076">
    <property type="component" value="Unassembled WGS sequence"/>
</dbReference>
<evidence type="ECO:0000256" key="1">
    <source>
        <dbReference type="ARBA" id="ARBA00005536"/>
    </source>
</evidence>
<evidence type="ECO:0000313" key="3">
    <source>
        <dbReference type="EMBL" id="KAJ8452045.1"/>
    </source>
</evidence>
<feature type="compositionally biased region" description="Basic residues" evidence="2">
    <location>
        <begin position="342"/>
        <end position="354"/>
    </location>
</feature>
<accession>A0A9Q1KY44</accession>
<dbReference type="Pfam" id="PF03398">
    <property type="entry name" value="Ist1"/>
    <property type="match status" value="1"/>
</dbReference>
<evidence type="ECO:0000256" key="2">
    <source>
        <dbReference type="SAM" id="MobiDB-lite"/>
    </source>
</evidence>
<keyword evidence="4" id="KW-1185">Reference proteome</keyword>
<evidence type="ECO:0000313" key="4">
    <source>
        <dbReference type="Proteomes" id="UP001153076"/>
    </source>
</evidence>
<dbReference type="EMBL" id="JAKOGI010000006">
    <property type="protein sequence ID" value="KAJ8452045.1"/>
    <property type="molecule type" value="Genomic_DNA"/>
</dbReference>
<feature type="compositionally biased region" description="Low complexity" evidence="2">
    <location>
        <begin position="355"/>
        <end position="366"/>
    </location>
</feature>
<dbReference type="GO" id="GO:0015031">
    <property type="term" value="P:protein transport"/>
    <property type="evidence" value="ECO:0007669"/>
    <property type="project" value="InterPro"/>
</dbReference>
<dbReference type="PANTHER" id="PTHR12161">
    <property type="entry name" value="IST1 FAMILY MEMBER"/>
    <property type="match status" value="1"/>
</dbReference>
<organism evidence="3 4">
    <name type="scientific">Carnegiea gigantea</name>
    <dbReference type="NCBI Taxonomy" id="171969"/>
    <lineage>
        <taxon>Eukaryota</taxon>
        <taxon>Viridiplantae</taxon>
        <taxon>Streptophyta</taxon>
        <taxon>Embryophyta</taxon>
        <taxon>Tracheophyta</taxon>
        <taxon>Spermatophyta</taxon>
        <taxon>Magnoliopsida</taxon>
        <taxon>eudicotyledons</taxon>
        <taxon>Gunneridae</taxon>
        <taxon>Pentapetalae</taxon>
        <taxon>Caryophyllales</taxon>
        <taxon>Cactineae</taxon>
        <taxon>Cactaceae</taxon>
        <taxon>Cactoideae</taxon>
        <taxon>Echinocereeae</taxon>
        <taxon>Carnegiea</taxon>
    </lineage>
</organism>
<reference evidence="3" key="1">
    <citation type="submission" date="2022-04" db="EMBL/GenBank/DDBJ databases">
        <title>Carnegiea gigantea Genome sequencing and assembly v2.</title>
        <authorList>
            <person name="Copetti D."/>
            <person name="Sanderson M.J."/>
            <person name="Burquez A."/>
            <person name="Wojciechowski M.F."/>
        </authorList>
    </citation>
    <scope>NUCLEOTIDE SEQUENCE</scope>
    <source>
        <strain evidence="3">SGP5-SGP5p</strain>
        <tissue evidence="3">Aerial part</tissue>
    </source>
</reference>